<dbReference type="EMBL" id="QDEB01083077">
    <property type="protein sequence ID" value="RZC34091.1"/>
    <property type="molecule type" value="Genomic_DNA"/>
</dbReference>
<proteinExistence type="predicted"/>
<feature type="region of interest" description="Disordered" evidence="1">
    <location>
        <begin position="29"/>
        <end position="49"/>
    </location>
</feature>
<keyword evidence="3" id="KW-1185">Reference proteome</keyword>
<sequence>MLGLSMTRRISMIFPMSNLKSLLHLCPKTAKSTTKTGCSSTTRSRGSKA</sequence>
<accession>A0A482VMA6</accession>
<reference evidence="2 3" key="1">
    <citation type="submission" date="2017-03" db="EMBL/GenBank/DDBJ databases">
        <title>Genome of the blue death feigning beetle - Asbolus verrucosus.</title>
        <authorList>
            <person name="Rider S.D."/>
        </authorList>
    </citation>
    <scope>NUCLEOTIDE SEQUENCE [LARGE SCALE GENOMIC DNA]</scope>
    <source>
        <strain evidence="2">Butters</strain>
        <tissue evidence="2">Head and leg muscle</tissue>
    </source>
</reference>
<evidence type="ECO:0000313" key="2">
    <source>
        <dbReference type="EMBL" id="RZC34091.1"/>
    </source>
</evidence>
<name>A0A482VMA6_ASBVE</name>
<organism evidence="2 3">
    <name type="scientific">Asbolus verrucosus</name>
    <name type="common">Desert ironclad beetle</name>
    <dbReference type="NCBI Taxonomy" id="1661398"/>
    <lineage>
        <taxon>Eukaryota</taxon>
        <taxon>Metazoa</taxon>
        <taxon>Ecdysozoa</taxon>
        <taxon>Arthropoda</taxon>
        <taxon>Hexapoda</taxon>
        <taxon>Insecta</taxon>
        <taxon>Pterygota</taxon>
        <taxon>Neoptera</taxon>
        <taxon>Endopterygota</taxon>
        <taxon>Coleoptera</taxon>
        <taxon>Polyphaga</taxon>
        <taxon>Cucujiformia</taxon>
        <taxon>Tenebrionidae</taxon>
        <taxon>Pimeliinae</taxon>
        <taxon>Asbolus</taxon>
    </lineage>
</organism>
<dbReference type="Proteomes" id="UP000292052">
    <property type="component" value="Unassembled WGS sequence"/>
</dbReference>
<evidence type="ECO:0000313" key="3">
    <source>
        <dbReference type="Proteomes" id="UP000292052"/>
    </source>
</evidence>
<gene>
    <name evidence="2" type="ORF">BDFB_009506</name>
</gene>
<evidence type="ECO:0000256" key="1">
    <source>
        <dbReference type="SAM" id="MobiDB-lite"/>
    </source>
</evidence>
<comment type="caution">
    <text evidence="2">The sequence shown here is derived from an EMBL/GenBank/DDBJ whole genome shotgun (WGS) entry which is preliminary data.</text>
</comment>
<dbReference type="AlphaFoldDB" id="A0A482VMA6"/>
<protein>
    <submittedName>
        <fullName evidence="2">Uncharacterized protein</fullName>
    </submittedName>
</protein>